<keyword evidence="5 6" id="KW-0326">Glycosidase</keyword>
<dbReference type="InterPro" id="IPR011683">
    <property type="entry name" value="Glyco_hydro_53"/>
</dbReference>
<evidence type="ECO:0000256" key="2">
    <source>
        <dbReference type="ARBA" id="ARBA00010687"/>
    </source>
</evidence>
<name>A0ABQ2ENZ2_9DEIO</name>
<keyword evidence="4 6" id="KW-0378">Hydrolase</keyword>
<dbReference type="EC" id="3.2.1.89" evidence="3 6"/>
<organism evidence="7 8">
    <name type="scientific">Deinococcus malanensis</name>
    <dbReference type="NCBI Taxonomy" id="1706855"/>
    <lineage>
        <taxon>Bacteria</taxon>
        <taxon>Thermotogati</taxon>
        <taxon>Deinococcota</taxon>
        <taxon>Deinococci</taxon>
        <taxon>Deinococcales</taxon>
        <taxon>Deinococcaceae</taxon>
        <taxon>Deinococcus</taxon>
    </lineage>
</organism>
<dbReference type="Pfam" id="PF07745">
    <property type="entry name" value="Glyco_hydro_53"/>
    <property type="match status" value="1"/>
</dbReference>
<dbReference type="Gene3D" id="3.20.20.80">
    <property type="entry name" value="Glycosidases"/>
    <property type="match status" value="1"/>
</dbReference>
<protein>
    <recommendedName>
        <fullName evidence="3 6">Arabinogalactan endo-beta-1,4-galactanase</fullName>
        <ecNumber evidence="3 6">3.2.1.89</ecNumber>
    </recommendedName>
</protein>
<sequence length="126" mass="14151">MDVTGLSYYPMWHGDFNKLSSTNKALRSNFSRAKVYLAETAYYWDRNQKGYTNLPSPKTPQGRYDLLKALTPVVRDAGGSGIFAWGSYWLQSSKWLIAPGWSDDDASRRSMSDDNARATIGIDGLN</sequence>
<evidence type="ECO:0000256" key="1">
    <source>
        <dbReference type="ARBA" id="ARBA00001695"/>
    </source>
</evidence>
<comment type="catalytic activity">
    <reaction evidence="1 6">
        <text>The enzyme specifically hydrolyzes (1-&gt;4)-beta-D-galactosidic linkages in type I arabinogalactans.</text>
        <dbReference type="EC" id="3.2.1.89"/>
    </reaction>
</comment>
<evidence type="ECO:0000313" key="7">
    <source>
        <dbReference type="EMBL" id="GGK18609.1"/>
    </source>
</evidence>
<evidence type="ECO:0000256" key="4">
    <source>
        <dbReference type="ARBA" id="ARBA00022801"/>
    </source>
</evidence>
<evidence type="ECO:0000313" key="8">
    <source>
        <dbReference type="Proteomes" id="UP000647587"/>
    </source>
</evidence>
<keyword evidence="8" id="KW-1185">Reference proteome</keyword>
<gene>
    <name evidence="7" type="ORF">GCM10008955_10030</name>
</gene>
<comment type="similarity">
    <text evidence="2 6">Belongs to the glycosyl hydrolase 53 family.</text>
</comment>
<dbReference type="EMBL" id="BMPP01000003">
    <property type="protein sequence ID" value="GGK18609.1"/>
    <property type="molecule type" value="Genomic_DNA"/>
</dbReference>
<reference evidence="8" key="1">
    <citation type="journal article" date="2019" name="Int. J. Syst. Evol. Microbiol.">
        <title>The Global Catalogue of Microorganisms (GCM) 10K type strain sequencing project: providing services to taxonomists for standard genome sequencing and annotation.</title>
        <authorList>
            <consortium name="The Broad Institute Genomics Platform"/>
            <consortium name="The Broad Institute Genome Sequencing Center for Infectious Disease"/>
            <person name="Wu L."/>
            <person name="Ma J."/>
        </authorList>
    </citation>
    <scope>NUCLEOTIDE SEQUENCE [LARGE SCALE GENOMIC DNA]</scope>
    <source>
        <strain evidence="8">JCM 30331</strain>
    </source>
</reference>
<dbReference type="Proteomes" id="UP000647587">
    <property type="component" value="Unassembled WGS sequence"/>
</dbReference>
<dbReference type="PANTHER" id="PTHR34983:SF1">
    <property type="entry name" value="ARABINOGALACTAN ENDO-BETA-1,4-GALACTANASE A"/>
    <property type="match status" value="1"/>
</dbReference>
<evidence type="ECO:0000256" key="6">
    <source>
        <dbReference type="RuleBase" id="RU361192"/>
    </source>
</evidence>
<proteinExistence type="inferred from homology"/>
<evidence type="ECO:0000256" key="3">
    <source>
        <dbReference type="ARBA" id="ARBA00012556"/>
    </source>
</evidence>
<accession>A0ABQ2ENZ2</accession>
<dbReference type="InterPro" id="IPR017853">
    <property type="entry name" value="GH"/>
</dbReference>
<evidence type="ECO:0000256" key="5">
    <source>
        <dbReference type="ARBA" id="ARBA00023295"/>
    </source>
</evidence>
<comment type="caution">
    <text evidence="7">The sequence shown here is derived from an EMBL/GenBank/DDBJ whole genome shotgun (WGS) entry which is preliminary data.</text>
</comment>
<dbReference type="PANTHER" id="PTHR34983">
    <property type="entry name" value="ARABINOGALACTAN ENDO-BETA-1,4-GALACTANASE A"/>
    <property type="match status" value="1"/>
</dbReference>
<dbReference type="SUPFAM" id="SSF51445">
    <property type="entry name" value="(Trans)glycosidases"/>
    <property type="match status" value="1"/>
</dbReference>